<dbReference type="InterPro" id="IPR018846">
    <property type="entry name" value="Beta-prop_RSE1/DDB1/CPSF1_1st"/>
</dbReference>
<evidence type="ECO:0000256" key="3">
    <source>
        <dbReference type="ARBA" id="ARBA00022728"/>
    </source>
</evidence>
<dbReference type="InterPro" id="IPR036322">
    <property type="entry name" value="WD40_repeat_dom_sf"/>
</dbReference>
<dbReference type="FunFam" id="2.130.10.10:FF:001143">
    <property type="entry name" value="Pre-mRNA-splicing factor rse-1, putative"/>
    <property type="match status" value="1"/>
</dbReference>
<reference evidence="12" key="1">
    <citation type="submission" date="2016-02" db="EMBL/GenBank/DDBJ databases">
        <title>Comparative genomics of biotechnologically important yeasts.</title>
        <authorList>
            <consortium name="DOE Joint Genome Institute"/>
            <person name="Riley R."/>
            <person name="Haridas S."/>
            <person name="Wolfe K.H."/>
            <person name="Lopes M.R."/>
            <person name="Hittinger C.T."/>
            <person name="Goker M."/>
            <person name="Salamov A."/>
            <person name="Wisecaver J."/>
            <person name="Long T.M."/>
            <person name="Aerts A.L."/>
            <person name="Barry K."/>
            <person name="Choi C."/>
            <person name="Clum A."/>
            <person name="Coughlan A.Y."/>
            <person name="Deshpande S."/>
            <person name="Douglass A.P."/>
            <person name="Hanson S.J."/>
            <person name="Klenk H.-P."/>
            <person name="Labutti K."/>
            <person name="Lapidus A."/>
            <person name="Lindquist E."/>
            <person name="Lipzen A."/>
            <person name="Meier-Kolthoff J.P."/>
            <person name="Ohm R.A."/>
            <person name="Otillar R.P."/>
            <person name="Pangilinan J."/>
            <person name="Peng Y."/>
            <person name="Rokas A."/>
            <person name="Rosa C.A."/>
            <person name="Scheuner C."/>
            <person name="Sibirny A.A."/>
            <person name="Slot J.C."/>
            <person name="Stielow J.B."/>
            <person name="Sun H."/>
            <person name="Kurtzman C.P."/>
            <person name="Blackwell M."/>
            <person name="Jeffries T.W."/>
            <person name="Grigoriev I.V."/>
        </authorList>
    </citation>
    <scope>NUCLEOTIDE SEQUENCE [LARGE SCALE GENOMIC DNA]</scope>
    <source>
        <strain evidence="12">NRRL Y-17796</strain>
    </source>
</reference>
<evidence type="ECO:0000256" key="5">
    <source>
        <dbReference type="ARBA" id="ARBA00023242"/>
    </source>
</evidence>
<feature type="domain" description="RSE1/DDB1/CPSF1 second beta-propeller" evidence="10">
    <location>
        <begin position="444"/>
        <end position="754"/>
    </location>
</feature>
<dbReference type="InterPro" id="IPR004871">
    <property type="entry name" value="RSE1/DDB1/CPSF1_C"/>
</dbReference>
<keyword evidence="7" id="KW-0732">Signal</keyword>
<dbReference type="InterPro" id="IPR058543">
    <property type="entry name" value="Beta-prop_RSE1/DDB1/CPSF1_2nd"/>
</dbReference>
<dbReference type="EMBL" id="KV453843">
    <property type="protein sequence ID" value="ODV89707.1"/>
    <property type="molecule type" value="Genomic_DNA"/>
</dbReference>
<gene>
    <name evidence="11" type="ORF">CANCADRAFT_32879</name>
</gene>
<feature type="domain" description="RSE1/DDB1/CPSF1 C-terminal" evidence="8">
    <location>
        <begin position="798"/>
        <end position="1116"/>
    </location>
</feature>
<dbReference type="GO" id="GO:0008380">
    <property type="term" value="P:RNA splicing"/>
    <property type="evidence" value="ECO:0007669"/>
    <property type="project" value="UniProtKB-KW"/>
</dbReference>
<keyword evidence="12" id="KW-1185">Reference proteome</keyword>
<evidence type="ECO:0008006" key="13">
    <source>
        <dbReference type="Google" id="ProtNLM"/>
    </source>
</evidence>
<dbReference type="InterPro" id="IPR015943">
    <property type="entry name" value="WD40/YVTN_repeat-like_dom_sf"/>
</dbReference>
<keyword evidence="4" id="KW-0508">mRNA splicing</keyword>
<dbReference type="PANTHER" id="PTHR10644">
    <property type="entry name" value="DNA REPAIR/RNA PROCESSING CPSF FAMILY"/>
    <property type="match status" value="1"/>
</dbReference>
<dbReference type="Pfam" id="PF23726">
    <property type="entry name" value="Beta-prop_RSE1_2nd"/>
    <property type="match status" value="1"/>
</dbReference>
<keyword evidence="3" id="KW-0747">Spliceosome</keyword>
<keyword evidence="5" id="KW-0539">Nucleus</keyword>
<evidence type="ECO:0000256" key="4">
    <source>
        <dbReference type="ARBA" id="ARBA00023187"/>
    </source>
</evidence>
<name>A0A1E4TDB4_9ASCO</name>
<dbReference type="GO" id="GO:0003676">
    <property type="term" value="F:nucleic acid binding"/>
    <property type="evidence" value="ECO:0007669"/>
    <property type="project" value="InterPro"/>
</dbReference>
<sequence>MSVFLYSLTLLPPQAASVSVVGAFFGDKRQYIVMACGSWLRVYRPDLESGALEPVLNQNLFCSIRMVRAVRVPGTSKDALVVTSDAGTFTVLVHNAKLNQFRPTVCEPYGKSGVRRSVPGQYLAVDPKGRAAMTASVEKHKLSYVLNIDGDSKIVVSSPLESHAARRLVFALEALDVGYDNPLFATLEVDYAECDFNTSPATYAKTEKLLVYYELDLSLNVVVKRLSVPVPRDSAFLLPIPGGKDGPSGVLVGYTDYILYHKLSARPIQIPIPRSNATGTQPLHLTCGVVHKLKNAFFVLVQSSAGDVFKITFDVEDDVVVNIVLKYFATLPLAVCLNILKSGTLFLTADSGSHKYYRFEKLGDDDDAFAVVSSQWHPGSPPPQFAPVDPQNLELLYEIPTLHYVTSAYADEPTLKDSMKMHLTSGRGAESAVASIHNALEVMEIVRTPLPGRPINLWTTKVASADEFDKYIVISFSDATLILEVGETVEEIKDSGLILHASTILVQQMGLVGLVQVHEGGFRHIRGTNRQIDEWKPQHNVYVTRAVANSRQLVLALSNREIKYFEIDSNGLLREYTEKKTFGSAITALALPAAVKSNLLCVACDDSTLRIVSLKSEDMFDTLTMQGLSATASSLHIGPLGKPAEGSANLFLNVGLSSGVYLRTVMNQFTGEMTSTVSKVVGASRVKLVPLTIAEEHTILVLSSRTWLAHVSENRFEVNPLGYDTLDQAFPFSGEPCPDSQVGVSGEDLCIFSIENLTQKIQFDKVALHGSPRKLVRHPQLPVQYVSETDTQHGNRRSRLEAVDLNTKEVSEAVSLEIDERVLTVEPVEFLARPGEHYLAIGVAKHADALSTQFSDCFICVYVISEDGGLELVHRTRVEQPATAIRAFDGRILAGIGGTLRIYDIGKKQLLKKCELELRGFQQIVRIDHEGDRIAVADSVQSVCFLSYKSAINKFLAFSDDFIARHCTAMTMLDYDTAAGGDKFGNLWVLRPDQQASELVDKDEFGSLVKKEPKLQGASSKNECECHFYVQDIPMAVLRVKLQFAAREMLVWAGIQGTVGALVPLLSKKDYEFFLQLQKHIAAETMSSVGRNLLTYRGYYVPVRHVIDGDFCEQYLRLSQQKQQAVAQKLDRSVDDIVKRLTEIRLHNAF</sequence>
<comment type="subcellular location">
    <subcellularLocation>
        <location evidence="1">Nucleus</location>
    </subcellularLocation>
</comment>
<evidence type="ECO:0000259" key="10">
    <source>
        <dbReference type="Pfam" id="PF23726"/>
    </source>
</evidence>
<evidence type="ECO:0000256" key="1">
    <source>
        <dbReference type="ARBA" id="ARBA00004123"/>
    </source>
</evidence>
<organism evidence="11 12">
    <name type="scientific">Tortispora caseinolytica NRRL Y-17796</name>
    <dbReference type="NCBI Taxonomy" id="767744"/>
    <lineage>
        <taxon>Eukaryota</taxon>
        <taxon>Fungi</taxon>
        <taxon>Dikarya</taxon>
        <taxon>Ascomycota</taxon>
        <taxon>Saccharomycotina</taxon>
        <taxon>Trigonopsidomycetes</taxon>
        <taxon>Trigonopsidales</taxon>
        <taxon>Trigonopsidaceae</taxon>
        <taxon>Tortispora</taxon>
    </lineage>
</organism>
<evidence type="ECO:0000256" key="7">
    <source>
        <dbReference type="SAM" id="SignalP"/>
    </source>
</evidence>
<dbReference type="GO" id="GO:0005681">
    <property type="term" value="C:spliceosomal complex"/>
    <property type="evidence" value="ECO:0007669"/>
    <property type="project" value="UniProtKB-KW"/>
</dbReference>
<feature type="domain" description="RSE1/DDB1/CPSF1 first beta-propeller" evidence="9">
    <location>
        <begin position="19"/>
        <end position="373"/>
    </location>
</feature>
<keyword evidence="2" id="KW-0507">mRNA processing</keyword>
<dbReference type="Gene3D" id="1.10.150.910">
    <property type="match status" value="1"/>
</dbReference>
<dbReference type="Proteomes" id="UP000095023">
    <property type="component" value="Unassembled WGS sequence"/>
</dbReference>
<proteinExistence type="inferred from homology"/>
<accession>A0A1E4TDB4</accession>
<evidence type="ECO:0000256" key="2">
    <source>
        <dbReference type="ARBA" id="ARBA00022664"/>
    </source>
</evidence>
<evidence type="ECO:0000259" key="9">
    <source>
        <dbReference type="Pfam" id="PF10433"/>
    </source>
</evidence>
<evidence type="ECO:0000313" key="11">
    <source>
        <dbReference type="EMBL" id="ODV89707.1"/>
    </source>
</evidence>
<protein>
    <recommendedName>
        <fullName evidence="13">DNA damage-binding protein 1</fullName>
    </recommendedName>
</protein>
<evidence type="ECO:0000256" key="6">
    <source>
        <dbReference type="ARBA" id="ARBA00038266"/>
    </source>
</evidence>
<dbReference type="Pfam" id="PF03178">
    <property type="entry name" value="CPSF_A"/>
    <property type="match status" value="1"/>
</dbReference>
<dbReference type="Pfam" id="PF10433">
    <property type="entry name" value="Beta-prop_RSE1_1st"/>
    <property type="match status" value="1"/>
</dbReference>
<dbReference type="OrthoDB" id="436637at2759"/>
<comment type="similarity">
    <text evidence="6">Belongs to the RSE1 family.</text>
</comment>
<dbReference type="InterPro" id="IPR050358">
    <property type="entry name" value="RSE1/DDB1/CFT1"/>
</dbReference>
<dbReference type="GO" id="GO:0006397">
    <property type="term" value="P:mRNA processing"/>
    <property type="evidence" value="ECO:0007669"/>
    <property type="project" value="UniProtKB-KW"/>
</dbReference>
<feature type="signal peptide" evidence="7">
    <location>
        <begin position="1"/>
        <end position="17"/>
    </location>
</feature>
<dbReference type="Gene3D" id="2.130.10.10">
    <property type="entry name" value="YVTN repeat-like/Quinoprotein amine dehydrogenase"/>
    <property type="match status" value="3"/>
</dbReference>
<feature type="chain" id="PRO_5009163188" description="DNA damage-binding protein 1" evidence="7">
    <location>
        <begin position="18"/>
        <end position="1150"/>
    </location>
</feature>
<dbReference type="SUPFAM" id="SSF50978">
    <property type="entry name" value="WD40 repeat-like"/>
    <property type="match status" value="1"/>
</dbReference>
<dbReference type="AlphaFoldDB" id="A0A1E4TDB4"/>
<evidence type="ECO:0000313" key="12">
    <source>
        <dbReference type="Proteomes" id="UP000095023"/>
    </source>
</evidence>
<evidence type="ECO:0000259" key="8">
    <source>
        <dbReference type="Pfam" id="PF03178"/>
    </source>
</evidence>